<feature type="signal peptide" evidence="1">
    <location>
        <begin position="1"/>
        <end position="21"/>
    </location>
</feature>
<keyword evidence="1" id="KW-0732">Signal</keyword>
<proteinExistence type="predicted"/>
<name>A0ABT0PK03_9GAMM</name>
<protein>
    <submittedName>
        <fullName evidence="2">Uncharacterized protein</fullName>
    </submittedName>
</protein>
<evidence type="ECO:0000313" key="3">
    <source>
        <dbReference type="Proteomes" id="UP001203338"/>
    </source>
</evidence>
<evidence type="ECO:0000313" key="2">
    <source>
        <dbReference type="EMBL" id="MCL6271719.1"/>
    </source>
</evidence>
<keyword evidence="3" id="KW-1185">Reference proteome</keyword>
<dbReference type="RefSeq" id="WP_249701359.1">
    <property type="nucleotide sequence ID" value="NZ_JAMFLX010000031.1"/>
</dbReference>
<reference evidence="2 3" key="1">
    <citation type="submission" date="2022-05" db="EMBL/GenBank/DDBJ databases">
        <authorList>
            <person name="Park J.-S."/>
        </authorList>
    </citation>
    <scope>NUCLEOTIDE SEQUENCE [LARGE SCALE GENOMIC DNA]</scope>
    <source>
        <strain evidence="2 3">2012CJ34-2</strain>
    </source>
</reference>
<gene>
    <name evidence="2" type="ORF">M3P05_17510</name>
</gene>
<sequence>MKKIAIITVFYAMLAASISLAGDAEPLSCRPYLTASGPPPAVDHEPKNQKELNDKVRGIIVNNQLNSFCRSFMKIKFFHLTDYYFEAYEHYLDDQLEYAKKTLQQKISNAMNELYKEYQTAGKFRYPYSKQLISMTNGKSLSWLLDKSFSHYFGRSFSKKHTGLSRRVLNQFSLSQSNTSVTGVTVARKNANFDSLYKTEELAVKVVVAFYQCNNGNGCNSSVSGTKYRTPSALFNEKMEAAKGRNIFEKIQNGLRQTLAEIKETTRIKEHTEF</sequence>
<dbReference type="Proteomes" id="UP001203338">
    <property type="component" value="Unassembled WGS sequence"/>
</dbReference>
<comment type="caution">
    <text evidence="2">The sequence shown here is derived from an EMBL/GenBank/DDBJ whole genome shotgun (WGS) entry which is preliminary data.</text>
</comment>
<accession>A0ABT0PK03</accession>
<evidence type="ECO:0000256" key="1">
    <source>
        <dbReference type="SAM" id="SignalP"/>
    </source>
</evidence>
<organism evidence="2 3">
    <name type="scientific">Parendozoicomonas callyspongiae</name>
    <dbReference type="NCBI Taxonomy" id="2942213"/>
    <lineage>
        <taxon>Bacteria</taxon>
        <taxon>Pseudomonadati</taxon>
        <taxon>Pseudomonadota</taxon>
        <taxon>Gammaproteobacteria</taxon>
        <taxon>Oceanospirillales</taxon>
        <taxon>Endozoicomonadaceae</taxon>
        <taxon>Parendozoicomonas</taxon>
    </lineage>
</organism>
<feature type="chain" id="PRO_5045877716" evidence="1">
    <location>
        <begin position="22"/>
        <end position="274"/>
    </location>
</feature>
<dbReference type="EMBL" id="JAMFLX010000031">
    <property type="protein sequence ID" value="MCL6271719.1"/>
    <property type="molecule type" value="Genomic_DNA"/>
</dbReference>